<dbReference type="InterPro" id="IPR000014">
    <property type="entry name" value="PAS"/>
</dbReference>
<dbReference type="InterPro" id="IPR052016">
    <property type="entry name" value="Bact_Sigma-Reg"/>
</dbReference>
<dbReference type="SMART" id="SM00091">
    <property type="entry name" value="PAS"/>
    <property type="match status" value="3"/>
</dbReference>
<dbReference type="InterPro" id="IPR035965">
    <property type="entry name" value="PAS-like_dom_sf"/>
</dbReference>
<dbReference type="SMART" id="SM00331">
    <property type="entry name" value="PP2C_SIG"/>
    <property type="match status" value="1"/>
</dbReference>
<dbReference type="Gene3D" id="3.30.565.10">
    <property type="entry name" value="Histidine kinase-like ATPase, C-terminal domain"/>
    <property type="match status" value="1"/>
</dbReference>
<evidence type="ECO:0000259" key="4">
    <source>
        <dbReference type="PROSITE" id="PS50113"/>
    </source>
</evidence>
<dbReference type="Pfam" id="PF13188">
    <property type="entry name" value="PAS_8"/>
    <property type="match status" value="1"/>
</dbReference>
<dbReference type="InterPro" id="IPR000700">
    <property type="entry name" value="PAS-assoc_C"/>
</dbReference>
<keyword evidence="2" id="KW-0175">Coiled coil</keyword>
<dbReference type="SMART" id="SM00065">
    <property type="entry name" value="GAF"/>
    <property type="match status" value="3"/>
</dbReference>
<dbReference type="Pfam" id="PF13581">
    <property type="entry name" value="HATPase_c_2"/>
    <property type="match status" value="1"/>
</dbReference>
<dbReference type="Pfam" id="PF01590">
    <property type="entry name" value="GAF"/>
    <property type="match status" value="3"/>
</dbReference>
<dbReference type="PANTHER" id="PTHR43156">
    <property type="entry name" value="STAGE II SPORULATION PROTEIN E-RELATED"/>
    <property type="match status" value="1"/>
</dbReference>
<dbReference type="InterPro" id="IPR036457">
    <property type="entry name" value="PPM-type-like_dom_sf"/>
</dbReference>
<dbReference type="PROSITE" id="PS50113">
    <property type="entry name" value="PAC"/>
    <property type="match status" value="1"/>
</dbReference>
<dbReference type="PROSITE" id="PS50112">
    <property type="entry name" value="PAS"/>
    <property type="match status" value="1"/>
</dbReference>
<sequence length="1319" mass="139098">MATDTADDVPATRFERRAPAVPMQVTRLRAELDAWTGELGLDRNHRDAVRLAVSEALTNAVMHAFTGREPGTLHLVAEQGEGVLVVRVGDDGIGMGPRHDSPGMGMGVPIIGKLCQTVDLTPGPGGQGTVVRMVFAVPGLHAASPPAGHAAADILATLTRMGSGDAFEPGDIVALADLLVPGLADLCSVSLADGSGTGRRVGARVARPDGTLDEAASAWVMSFPLTEPDSPSLTAAQTGRTSVAVVDEAFAHAVSPDALRAQELLDLGLAWWAAVPLVSGGRTVGAISVAGRAGTPDAAVATVEQVTAHAGGLVATASLLESLRRTQGRLERILAALAEAVTVSDDDGRIIFANPAAVGLLEARDAEELIRAAPGEISAHFTITDEHGEPVDVTALPPRRVVAGQDAPPLLTRSVSRASGLTRWLRTTSTRLEDGPLVVNVMQDVTAVKAAEIRQTLLARASEIVAGGSSAPDATARIAALTVPAIADGCLLDLAGDDGTLVPAAVSHIDPERLRLLERLRRAPGPETEAGDDDGSLLPHLAAPVVNDLTDELLRLGARDEAQLAALRELGVRAVATVPLTADGRAIGRLTLVDDVSRRVFSPDDLAAAHEIAQRVAAAVENARLQAEAARSQQELRDSLARMRLLADAGFGGLISGVGNRIVEANSTFLAMLGYERVEDLPPWPQMTPPEWATVDAAAVRQMRDAGTSPIFEKEYLRRDGTRARVILGFAVTDPERFEWIGLVVDMSGRRSPDVRAAAGIDRLTLETGAPSGTEVADVVSGLEAAILIQRPGKGIVYANQAAAEAMGMAAPQDVVAATPEEIARGWDTFDEHGVPLVAARYPSRRILLGERDVEPLVVRTINRETGREYWRQIRARPVLDKAGELTMIVSMTEDITAMRRAMLTQHLLAEAGRVLSSSLDYVGTLQALADLMVPDFADWCSVSLPDEHGGIGAVAIAHTDPAKVRFAWDYDRRYPSTVHDEDGGAAILRGGPAVLIPDIPDELLEERVADPEQRELLRGIGMRSVLQVPIAPPHGSPIGVLTLVNAESGRVFRDSDLVLAEELGRRAGTAVQNARLHAERARIAATLQASLLPAELPEVDGWELASSYRAAGAENWVGGDFLDVFACPGGWMLLVGDVAGHGASAAALTAQARHTLRAIGEATGDPVAALGHLNRQLLPRVEPALVTACLAAIREAPDGRVTAVVACAGHPPPYRVRDGVPESIGRPGPLLGAWEEAVFTATDVEVRPGDLLVIYTDGVLDARRDDERFGERRLVETLAGPPGAAEAVRAVQHRLDAFQTGRQADDTAILAARRRPAG</sequence>
<name>A0ABY5DVL3_9ACTN</name>
<dbReference type="SUPFAM" id="SSF55781">
    <property type="entry name" value="GAF domain-like"/>
    <property type="match status" value="3"/>
</dbReference>
<dbReference type="Gene3D" id="3.60.40.10">
    <property type="entry name" value="PPM-type phosphatase domain"/>
    <property type="match status" value="1"/>
</dbReference>
<feature type="domain" description="PAS" evidence="3">
    <location>
        <begin position="326"/>
        <end position="361"/>
    </location>
</feature>
<gene>
    <name evidence="5" type="ORF">NBH00_07475</name>
</gene>
<accession>A0ABY5DVL3</accession>
<dbReference type="Pfam" id="PF07228">
    <property type="entry name" value="SpoIIE"/>
    <property type="match status" value="1"/>
</dbReference>
<dbReference type="SMART" id="SM00387">
    <property type="entry name" value="HATPase_c"/>
    <property type="match status" value="1"/>
</dbReference>
<keyword evidence="1" id="KW-0378">Hydrolase</keyword>
<dbReference type="PANTHER" id="PTHR43156:SF2">
    <property type="entry name" value="STAGE II SPORULATION PROTEIN E"/>
    <property type="match status" value="1"/>
</dbReference>
<dbReference type="RefSeq" id="WP_254572713.1">
    <property type="nucleotide sequence ID" value="NZ_CP098502.1"/>
</dbReference>
<evidence type="ECO:0000256" key="1">
    <source>
        <dbReference type="ARBA" id="ARBA00022801"/>
    </source>
</evidence>
<dbReference type="SUPFAM" id="SSF55785">
    <property type="entry name" value="PYP-like sensor domain (PAS domain)"/>
    <property type="match status" value="3"/>
</dbReference>
<dbReference type="InterPro" id="IPR029016">
    <property type="entry name" value="GAF-like_dom_sf"/>
</dbReference>
<dbReference type="Gene3D" id="3.30.450.40">
    <property type="match status" value="3"/>
</dbReference>
<protein>
    <submittedName>
        <fullName evidence="5">SpoIIE family protein phosphatase</fullName>
    </submittedName>
</protein>
<dbReference type="InterPro" id="IPR036890">
    <property type="entry name" value="HATPase_C_sf"/>
</dbReference>
<feature type="domain" description="PAC" evidence="4">
    <location>
        <begin position="852"/>
        <end position="908"/>
    </location>
</feature>
<dbReference type="CDD" id="cd16936">
    <property type="entry name" value="HATPase_RsbW-like"/>
    <property type="match status" value="1"/>
</dbReference>
<dbReference type="Pfam" id="PF13426">
    <property type="entry name" value="PAS_9"/>
    <property type="match status" value="2"/>
</dbReference>
<dbReference type="InterPro" id="IPR003018">
    <property type="entry name" value="GAF"/>
</dbReference>
<dbReference type="EMBL" id="CP098502">
    <property type="protein sequence ID" value="UTI66035.1"/>
    <property type="molecule type" value="Genomic_DNA"/>
</dbReference>
<proteinExistence type="predicted"/>
<keyword evidence="6" id="KW-1185">Reference proteome</keyword>
<evidence type="ECO:0000313" key="5">
    <source>
        <dbReference type="EMBL" id="UTI66035.1"/>
    </source>
</evidence>
<dbReference type="InterPro" id="IPR001932">
    <property type="entry name" value="PPM-type_phosphatase-like_dom"/>
</dbReference>
<evidence type="ECO:0000313" key="6">
    <source>
        <dbReference type="Proteomes" id="UP001056035"/>
    </source>
</evidence>
<dbReference type="CDD" id="cd00130">
    <property type="entry name" value="PAS"/>
    <property type="match status" value="1"/>
</dbReference>
<evidence type="ECO:0000259" key="3">
    <source>
        <dbReference type="PROSITE" id="PS50112"/>
    </source>
</evidence>
<dbReference type="SUPFAM" id="SSF55874">
    <property type="entry name" value="ATPase domain of HSP90 chaperone/DNA topoisomerase II/histidine kinase"/>
    <property type="match status" value="1"/>
</dbReference>
<reference evidence="5 6" key="1">
    <citation type="submission" date="2022-06" db="EMBL/GenBank/DDBJ databases">
        <title>Paraconexibacter antarcticus.</title>
        <authorList>
            <person name="Kim C.S."/>
        </authorList>
    </citation>
    <scope>NUCLEOTIDE SEQUENCE [LARGE SCALE GENOMIC DNA]</scope>
    <source>
        <strain evidence="5 6">02-257</strain>
    </source>
</reference>
<dbReference type="InterPro" id="IPR003594">
    <property type="entry name" value="HATPase_dom"/>
</dbReference>
<organism evidence="5 6">
    <name type="scientific">Paraconexibacter antarcticus</name>
    <dbReference type="NCBI Taxonomy" id="2949664"/>
    <lineage>
        <taxon>Bacteria</taxon>
        <taxon>Bacillati</taxon>
        <taxon>Actinomycetota</taxon>
        <taxon>Thermoleophilia</taxon>
        <taxon>Solirubrobacterales</taxon>
        <taxon>Paraconexibacteraceae</taxon>
        <taxon>Paraconexibacter</taxon>
    </lineage>
</organism>
<dbReference type="Proteomes" id="UP001056035">
    <property type="component" value="Chromosome"/>
</dbReference>
<dbReference type="Gene3D" id="3.30.450.20">
    <property type="entry name" value="PAS domain"/>
    <property type="match status" value="3"/>
</dbReference>
<evidence type="ECO:0000256" key="2">
    <source>
        <dbReference type="SAM" id="Coils"/>
    </source>
</evidence>
<feature type="coiled-coil region" evidence="2">
    <location>
        <begin position="613"/>
        <end position="642"/>
    </location>
</feature>
<dbReference type="SUPFAM" id="SSF81606">
    <property type="entry name" value="PP2C-like"/>
    <property type="match status" value="1"/>
</dbReference>